<keyword evidence="3" id="KW-1185">Reference proteome</keyword>
<proteinExistence type="predicted"/>
<feature type="compositionally biased region" description="Pro residues" evidence="1">
    <location>
        <begin position="65"/>
        <end position="95"/>
    </location>
</feature>
<organism evidence="2 3">
    <name type="scientific">Thermocatellispora tengchongensis</name>
    <dbReference type="NCBI Taxonomy" id="1073253"/>
    <lineage>
        <taxon>Bacteria</taxon>
        <taxon>Bacillati</taxon>
        <taxon>Actinomycetota</taxon>
        <taxon>Actinomycetes</taxon>
        <taxon>Streptosporangiales</taxon>
        <taxon>Streptosporangiaceae</taxon>
        <taxon>Thermocatellispora</taxon>
    </lineage>
</organism>
<accession>A0A840NUW8</accession>
<name>A0A840NUW8_9ACTN</name>
<reference evidence="2 3" key="1">
    <citation type="submission" date="2020-08" db="EMBL/GenBank/DDBJ databases">
        <title>Genomic Encyclopedia of Type Strains, Phase IV (KMG-IV): sequencing the most valuable type-strain genomes for metagenomic binning, comparative biology and taxonomic classification.</title>
        <authorList>
            <person name="Goeker M."/>
        </authorList>
    </citation>
    <scope>NUCLEOTIDE SEQUENCE [LARGE SCALE GENOMIC DNA]</scope>
    <source>
        <strain evidence="2 3">DSM 45615</strain>
    </source>
</reference>
<dbReference type="RefSeq" id="WP_185047903.1">
    <property type="nucleotide sequence ID" value="NZ_BAABIX010000046.1"/>
</dbReference>
<dbReference type="Proteomes" id="UP000578449">
    <property type="component" value="Unassembled WGS sequence"/>
</dbReference>
<evidence type="ECO:0000256" key="1">
    <source>
        <dbReference type="SAM" id="MobiDB-lite"/>
    </source>
</evidence>
<gene>
    <name evidence="2" type="ORF">HNP84_000738</name>
</gene>
<feature type="compositionally biased region" description="Low complexity" evidence="1">
    <location>
        <begin position="99"/>
        <end position="115"/>
    </location>
</feature>
<dbReference type="AlphaFoldDB" id="A0A840NUW8"/>
<evidence type="ECO:0000313" key="2">
    <source>
        <dbReference type="EMBL" id="MBB5131032.1"/>
    </source>
</evidence>
<comment type="caution">
    <text evidence="2">The sequence shown here is derived from an EMBL/GenBank/DDBJ whole genome shotgun (WGS) entry which is preliminary data.</text>
</comment>
<feature type="compositionally biased region" description="Basic residues" evidence="1">
    <location>
        <begin position="7"/>
        <end position="17"/>
    </location>
</feature>
<feature type="region of interest" description="Disordered" evidence="1">
    <location>
        <begin position="46"/>
        <end position="117"/>
    </location>
</feature>
<feature type="region of interest" description="Disordered" evidence="1">
    <location>
        <begin position="1"/>
        <end position="24"/>
    </location>
</feature>
<evidence type="ECO:0000313" key="3">
    <source>
        <dbReference type="Proteomes" id="UP000578449"/>
    </source>
</evidence>
<dbReference type="EMBL" id="JACHGN010000002">
    <property type="protein sequence ID" value="MBB5131032.1"/>
    <property type="molecule type" value="Genomic_DNA"/>
</dbReference>
<sequence length="221" mass="22945">MRSGGHLARRGGRRRTTGRGDRSWLMETAVGAAAAAVLGLAVGSPLYAGRDAEPRPLAEGAAGAVPPPPPQSPPPPESAPPPQSPPPPETPPPPRGEPEPGATPAPEEPRTAASARSEHTDLEALAYFAESGGKSFARVTDIRTVGGYLRVYTDLPASAADSRQAIELCERGLRYLTEERGTADPVVFVQARSGQNGNPVLANVLGAGDDDCRLTRPAPAR</sequence>
<protein>
    <submittedName>
        <fullName evidence="2">Uncharacterized protein</fullName>
    </submittedName>
</protein>